<dbReference type="EMBL" id="CP045201">
    <property type="protein sequence ID" value="QOL81438.1"/>
    <property type="molecule type" value="Genomic_DNA"/>
</dbReference>
<gene>
    <name evidence="1" type="ORF">F3W81_11770</name>
</gene>
<dbReference type="KEGG" id="pshq:F3W81_11770"/>
<dbReference type="AlphaFoldDB" id="A0A7L9WPK5"/>
<keyword evidence="2" id="KW-1185">Reference proteome</keyword>
<name>A0A7L9WPK5_9RHOB</name>
<dbReference type="Proteomes" id="UP000594118">
    <property type="component" value="Chromosome"/>
</dbReference>
<evidence type="ECO:0000313" key="1">
    <source>
        <dbReference type="EMBL" id="QOL81438.1"/>
    </source>
</evidence>
<proteinExistence type="predicted"/>
<protein>
    <submittedName>
        <fullName evidence="1">DUF3291 domain-containing protein</fullName>
    </submittedName>
</protein>
<dbReference type="SUPFAM" id="SSF54909">
    <property type="entry name" value="Dimeric alpha+beta barrel"/>
    <property type="match status" value="1"/>
</dbReference>
<evidence type="ECO:0000313" key="2">
    <source>
        <dbReference type="Proteomes" id="UP000594118"/>
    </source>
</evidence>
<dbReference type="InterPro" id="IPR011008">
    <property type="entry name" value="Dimeric_a/b-barrel"/>
</dbReference>
<organism evidence="1 2">
    <name type="scientific">Pseudooceanicola spongiae</name>
    <dbReference type="NCBI Taxonomy" id="2613965"/>
    <lineage>
        <taxon>Bacteria</taxon>
        <taxon>Pseudomonadati</taxon>
        <taxon>Pseudomonadota</taxon>
        <taxon>Alphaproteobacteria</taxon>
        <taxon>Rhodobacterales</taxon>
        <taxon>Paracoccaceae</taxon>
        <taxon>Pseudooceanicola</taxon>
    </lineage>
</organism>
<sequence length="115" mass="12836">MAMPIAAIGGLRVKAGLRRPEFFFHSLRSLLQARRAEGVIAAKVFPAENMFFSLSVWDSAASMKRFAMSGAHRRAMAASARVAVVFPFHIFDCATVPTPQEALQLWQARQRERES</sequence>
<accession>A0A7L9WPK5</accession>
<reference evidence="1 2" key="1">
    <citation type="submission" date="2019-10" db="EMBL/GenBank/DDBJ databases">
        <title>Pseudopuniceibacterium sp. HQ09 islated from Antarctica.</title>
        <authorList>
            <person name="Liao L."/>
            <person name="Su S."/>
            <person name="Chen B."/>
            <person name="Yu Y."/>
        </authorList>
    </citation>
    <scope>NUCLEOTIDE SEQUENCE [LARGE SCALE GENOMIC DNA]</scope>
    <source>
        <strain evidence="1 2">HQ09</strain>
    </source>
</reference>